<evidence type="ECO:0000256" key="3">
    <source>
        <dbReference type="ARBA" id="ARBA00023004"/>
    </source>
</evidence>
<dbReference type="AlphaFoldDB" id="A0A1W6JYL2"/>
<dbReference type="PANTHER" id="PTHR21496:SF0">
    <property type="entry name" value="RIESKE DOMAIN-CONTAINING PROTEIN"/>
    <property type="match status" value="1"/>
</dbReference>
<dbReference type="SUPFAM" id="SSF50022">
    <property type="entry name" value="ISP domain"/>
    <property type="match status" value="1"/>
</dbReference>
<dbReference type="GO" id="GO:0046872">
    <property type="term" value="F:metal ion binding"/>
    <property type="evidence" value="ECO:0007669"/>
    <property type="project" value="UniProtKB-KW"/>
</dbReference>
<dbReference type="EMBL" id="CP020477">
    <property type="protein sequence ID" value="ARM75337.1"/>
    <property type="molecule type" value="Genomic_DNA"/>
</dbReference>
<dbReference type="KEGG" id="aman:B6F84_04345"/>
<dbReference type="GO" id="GO:0051537">
    <property type="term" value="F:2 iron, 2 sulfur cluster binding"/>
    <property type="evidence" value="ECO:0007669"/>
    <property type="project" value="UniProtKB-KW"/>
</dbReference>
<name>A0A1W6JYL2_9CREN</name>
<proteinExistence type="predicted"/>
<keyword evidence="3" id="KW-0408">Iron</keyword>
<evidence type="ECO:0000259" key="6">
    <source>
        <dbReference type="PROSITE" id="PS51296"/>
    </source>
</evidence>
<dbReference type="PROSITE" id="PS51296">
    <property type="entry name" value="RIESKE"/>
    <property type="match status" value="1"/>
</dbReference>
<keyword evidence="1" id="KW-0001">2Fe-2S</keyword>
<dbReference type="InterPro" id="IPR017941">
    <property type="entry name" value="Rieske_2Fe-2S"/>
</dbReference>
<evidence type="ECO:0000313" key="8">
    <source>
        <dbReference type="Proteomes" id="UP000193404"/>
    </source>
</evidence>
<dbReference type="RefSeq" id="WP_148691100.1">
    <property type="nucleotide sequence ID" value="NZ_CP020477.1"/>
</dbReference>
<dbReference type="OrthoDB" id="6837at2157"/>
<sequence length="114" mass="13593">MLFRVCKISELQERKPMKFNLAEKKIEVVIIKINNKVYAIDAYCPHKGGNMEYGEIVYKNEYRIRCHLHSYEYSLDNGKLMYNPYGNKTGKWYYSGDLMTYETKIIDNDIFINI</sequence>
<keyword evidence="2" id="KW-0479">Metal-binding</keyword>
<organism evidence="7 8">
    <name type="scientific">Acidianus manzaensis</name>
    <dbReference type="NCBI Taxonomy" id="282676"/>
    <lineage>
        <taxon>Archaea</taxon>
        <taxon>Thermoproteota</taxon>
        <taxon>Thermoprotei</taxon>
        <taxon>Sulfolobales</taxon>
        <taxon>Sulfolobaceae</taxon>
        <taxon>Acidianus</taxon>
    </lineage>
</organism>
<evidence type="ECO:0000256" key="5">
    <source>
        <dbReference type="ARBA" id="ARBA00034078"/>
    </source>
</evidence>
<gene>
    <name evidence="7" type="ORF">B6F84_04345</name>
</gene>
<dbReference type="STRING" id="282676.B6F84_04345"/>
<keyword evidence="8" id="KW-1185">Reference proteome</keyword>
<evidence type="ECO:0000256" key="2">
    <source>
        <dbReference type="ARBA" id="ARBA00022723"/>
    </source>
</evidence>
<evidence type="ECO:0000256" key="1">
    <source>
        <dbReference type="ARBA" id="ARBA00022714"/>
    </source>
</evidence>
<evidence type="ECO:0000256" key="4">
    <source>
        <dbReference type="ARBA" id="ARBA00023014"/>
    </source>
</evidence>
<comment type="cofactor">
    <cofactor evidence="5">
        <name>[2Fe-2S] cluster</name>
        <dbReference type="ChEBI" id="CHEBI:190135"/>
    </cofactor>
</comment>
<keyword evidence="4" id="KW-0411">Iron-sulfur</keyword>
<reference evidence="7 8" key="1">
    <citation type="submission" date="2017-03" db="EMBL/GenBank/DDBJ databases">
        <title>Sulfur activation and transportation mechanism of thermophilic Archaea Acidianus manzaensis YN-25.</title>
        <authorList>
            <person name="Ma Y."/>
            <person name="Yang Y."/>
            <person name="Xia J."/>
        </authorList>
    </citation>
    <scope>NUCLEOTIDE SEQUENCE [LARGE SCALE GENOMIC DNA]</scope>
    <source>
        <strain evidence="7 8">YN-25</strain>
    </source>
</reference>
<protein>
    <submittedName>
        <fullName evidence="7">Rieske (2Fe-2S) protein</fullName>
    </submittedName>
</protein>
<dbReference type="PANTHER" id="PTHR21496">
    <property type="entry name" value="FERREDOXIN-RELATED"/>
    <property type="match status" value="1"/>
</dbReference>
<dbReference type="InterPro" id="IPR036922">
    <property type="entry name" value="Rieske_2Fe-2S_sf"/>
</dbReference>
<dbReference type="Pfam" id="PF00355">
    <property type="entry name" value="Rieske"/>
    <property type="match status" value="1"/>
</dbReference>
<evidence type="ECO:0000313" key="7">
    <source>
        <dbReference type="EMBL" id="ARM75337.1"/>
    </source>
</evidence>
<accession>A0A1W6JYL2</accession>
<dbReference type="Gene3D" id="2.102.10.10">
    <property type="entry name" value="Rieske [2Fe-2S] iron-sulphur domain"/>
    <property type="match status" value="1"/>
</dbReference>
<dbReference type="GeneID" id="41590123"/>
<dbReference type="Proteomes" id="UP000193404">
    <property type="component" value="Chromosome"/>
</dbReference>
<feature type="domain" description="Rieske" evidence="6">
    <location>
        <begin position="3"/>
        <end position="112"/>
    </location>
</feature>
<dbReference type="CDD" id="cd03467">
    <property type="entry name" value="Rieske"/>
    <property type="match status" value="1"/>
</dbReference>